<dbReference type="InterPro" id="IPR051292">
    <property type="entry name" value="Xyl/GlcA_transferase"/>
</dbReference>
<keyword evidence="9" id="KW-1185">Reference proteome</keyword>
<dbReference type="GO" id="GO:0005794">
    <property type="term" value="C:Golgi apparatus"/>
    <property type="evidence" value="ECO:0007669"/>
    <property type="project" value="TreeGrafter"/>
</dbReference>
<feature type="transmembrane region" description="Helical" evidence="7">
    <location>
        <begin position="12"/>
        <end position="29"/>
    </location>
</feature>
<dbReference type="GO" id="GO:0015020">
    <property type="term" value="F:glucuronosyltransferase activity"/>
    <property type="evidence" value="ECO:0007669"/>
    <property type="project" value="TreeGrafter"/>
</dbReference>
<evidence type="ECO:0000256" key="1">
    <source>
        <dbReference type="ARBA" id="ARBA00004606"/>
    </source>
</evidence>
<organism evidence="8 9">
    <name type="scientific">Owenia fusiformis</name>
    <name type="common">Polychaete worm</name>
    <dbReference type="NCBI Taxonomy" id="6347"/>
    <lineage>
        <taxon>Eukaryota</taxon>
        <taxon>Metazoa</taxon>
        <taxon>Spiralia</taxon>
        <taxon>Lophotrochozoa</taxon>
        <taxon>Annelida</taxon>
        <taxon>Polychaeta</taxon>
        <taxon>Sedentaria</taxon>
        <taxon>Canalipalpata</taxon>
        <taxon>Sabellida</taxon>
        <taxon>Oweniida</taxon>
        <taxon>Oweniidae</taxon>
        <taxon>Owenia</taxon>
    </lineage>
</organism>
<dbReference type="GO" id="GO:0035269">
    <property type="term" value="P:protein O-linked glycosylation via mannose"/>
    <property type="evidence" value="ECO:0007669"/>
    <property type="project" value="TreeGrafter"/>
</dbReference>
<dbReference type="PANTHER" id="PTHR12270">
    <property type="entry name" value="GLYCOSYLTRANSFERASE-RELATED"/>
    <property type="match status" value="1"/>
</dbReference>
<evidence type="ECO:0000256" key="6">
    <source>
        <dbReference type="ARBA" id="ARBA00023180"/>
    </source>
</evidence>
<evidence type="ECO:0000256" key="4">
    <source>
        <dbReference type="ARBA" id="ARBA00022989"/>
    </source>
</evidence>
<evidence type="ECO:0000256" key="5">
    <source>
        <dbReference type="ARBA" id="ARBA00023136"/>
    </source>
</evidence>
<dbReference type="PANTHER" id="PTHR12270:SF25">
    <property type="entry name" value="GLYCOSYLTRANSFERASE-LIKE PROTEIN LARGE"/>
    <property type="match status" value="1"/>
</dbReference>
<dbReference type="GO" id="GO:0016020">
    <property type="term" value="C:membrane"/>
    <property type="evidence" value="ECO:0007669"/>
    <property type="project" value="UniProtKB-SubCell"/>
</dbReference>
<dbReference type="OrthoDB" id="9974378at2759"/>
<reference evidence="8" key="1">
    <citation type="submission" date="2022-03" db="EMBL/GenBank/DDBJ databases">
        <authorList>
            <person name="Martin C."/>
        </authorList>
    </citation>
    <scope>NUCLEOTIDE SEQUENCE</scope>
</reference>
<gene>
    <name evidence="8" type="ORF">OFUS_LOCUS24505</name>
</gene>
<name>A0A8S4Q8C6_OWEFU</name>
<dbReference type="AlphaFoldDB" id="A0A8S4Q8C6"/>
<evidence type="ECO:0000313" key="9">
    <source>
        <dbReference type="Proteomes" id="UP000749559"/>
    </source>
</evidence>
<evidence type="ECO:0000256" key="7">
    <source>
        <dbReference type="SAM" id="Phobius"/>
    </source>
</evidence>
<keyword evidence="5 7" id="KW-0472">Membrane</keyword>
<dbReference type="Pfam" id="PF13896">
    <property type="entry name" value="Glyco_transf_49"/>
    <property type="match status" value="1"/>
</dbReference>
<evidence type="ECO:0008006" key="10">
    <source>
        <dbReference type="Google" id="ProtNLM"/>
    </source>
</evidence>
<keyword evidence="2 7" id="KW-0812">Transmembrane</keyword>
<keyword evidence="3" id="KW-0735">Signal-anchor</keyword>
<keyword evidence="4 7" id="KW-1133">Transmembrane helix</keyword>
<evidence type="ECO:0000313" key="8">
    <source>
        <dbReference type="EMBL" id="CAH1800646.1"/>
    </source>
</evidence>
<dbReference type="Proteomes" id="UP000749559">
    <property type="component" value="Unassembled WGS sequence"/>
</dbReference>
<evidence type="ECO:0000256" key="2">
    <source>
        <dbReference type="ARBA" id="ARBA00022692"/>
    </source>
</evidence>
<accession>A0A8S4Q8C6</accession>
<evidence type="ECO:0000256" key="3">
    <source>
        <dbReference type="ARBA" id="ARBA00022968"/>
    </source>
</evidence>
<dbReference type="EMBL" id="CAIIXF020000012">
    <property type="protein sequence ID" value="CAH1800646.1"/>
    <property type="molecule type" value="Genomic_DNA"/>
</dbReference>
<comment type="subcellular location">
    <subcellularLocation>
        <location evidence="1">Membrane</location>
        <topology evidence="1">Single-pass type II membrane protein</topology>
    </subcellularLocation>
</comment>
<comment type="caution">
    <text evidence="8">The sequence shown here is derived from an EMBL/GenBank/DDBJ whole genome shotgun (WGS) entry which is preliminary data.</text>
</comment>
<keyword evidence="6" id="KW-0325">Glycoprotein</keyword>
<protein>
    <recommendedName>
        <fullName evidence="10">Glycosyltransferase</fullName>
    </recommendedName>
</protein>
<sequence>MYIINRFRGARGLKFGAFVLGLIGAFWWTTTANKNLMTIHVDNYNTETNKHIRDDCACSNITRKIAANTSGSHPTTSLTKSTKQNTEKTISTHITGYAKLKKLVETNKNIYKHDLQRKQFNEPYELKLKSVFSKTEYDKCSQVISESGLRHDVQYFVFQYNYNPSPIDVTLLSHLTLERGIHRIEKILAQWPGPASLSVFGTDDEIQNFLNTTHSWKRNNIGIHVVYQRNATYYPVNFMRNVAIYGANTSHIWMIDADFTPNKDAYQLIKKYIFRFDWTGTKRPALITPAFETALNEGGVPDNRTQLLKKLEDNSTLVTFSFTRCPNCHINTNWEQFMIATEEYKVKGGGNFEPYLVLQRNNSPIYDERLIARHWNKILYDYELFVLHYEFNVLPDVFIVHEPHERIKQPKVEFMCLEKIGRLIKDELNKKRIFLQQSIATHRQVHKAH</sequence>
<proteinExistence type="predicted"/>
<dbReference type="GO" id="GO:0042285">
    <property type="term" value="F:xylosyltransferase activity"/>
    <property type="evidence" value="ECO:0007669"/>
    <property type="project" value="TreeGrafter"/>
</dbReference>